<gene>
    <name evidence="1" type="ORF">ACJIZ3_011425</name>
</gene>
<name>A0ABD3UNC8_9LAMI</name>
<evidence type="ECO:0000313" key="2">
    <source>
        <dbReference type="Proteomes" id="UP001634393"/>
    </source>
</evidence>
<dbReference type="Proteomes" id="UP001634393">
    <property type="component" value="Unassembled WGS sequence"/>
</dbReference>
<evidence type="ECO:0000313" key="1">
    <source>
        <dbReference type="EMBL" id="KAL3849543.1"/>
    </source>
</evidence>
<reference evidence="1 2" key="1">
    <citation type="submission" date="2024-12" db="EMBL/GenBank/DDBJ databases">
        <title>The unique morphological basis and parallel evolutionary history of personate flowers in Penstemon.</title>
        <authorList>
            <person name="Depatie T.H."/>
            <person name="Wessinger C.A."/>
        </authorList>
    </citation>
    <scope>NUCLEOTIDE SEQUENCE [LARGE SCALE GENOMIC DNA]</scope>
    <source>
        <strain evidence="1">WTNN_2</strain>
        <tissue evidence="1">Leaf</tissue>
    </source>
</reference>
<evidence type="ECO:0008006" key="3">
    <source>
        <dbReference type="Google" id="ProtNLM"/>
    </source>
</evidence>
<accession>A0ABD3UNC8</accession>
<protein>
    <recommendedName>
        <fullName evidence="3">Ribosomal protein S18</fullName>
    </recommendedName>
</protein>
<comment type="caution">
    <text evidence="1">The sequence shown here is derived from an EMBL/GenBank/DDBJ whole genome shotgun (WGS) entry which is preliminary data.</text>
</comment>
<keyword evidence="2" id="KW-1185">Reference proteome</keyword>
<organism evidence="1 2">
    <name type="scientific">Penstemon smallii</name>
    <dbReference type="NCBI Taxonomy" id="265156"/>
    <lineage>
        <taxon>Eukaryota</taxon>
        <taxon>Viridiplantae</taxon>
        <taxon>Streptophyta</taxon>
        <taxon>Embryophyta</taxon>
        <taxon>Tracheophyta</taxon>
        <taxon>Spermatophyta</taxon>
        <taxon>Magnoliopsida</taxon>
        <taxon>eudicotyledons</taxon>
        <taxon>Gunneridae</taxon>
        <taxon>Pentapetalae</taxon>
        <taxon>asterids</taxon>
        <taxon>lamiids</taxon>
        <taxon>Lamiales</taxon>
        <taxon>Plantaginaceae</taxon>
        <taxon>Cheloneae</taxon>
        <taxon>Penstemon</taxon>
    </lineage>
</organism>
<dbReference type="EMBL" id="JBJXBP010000001">
    <property type="protein sequence ID" value="KAL3849543.1"/>
    <property type="molecule type" value="Genomic_DNA"/>
</dbReference>
<proteinExistence type="predicted"/>
<dbReference type="AlphaFoldDB" id="A0ABD3UNC8"/>
<sequence>MRPFYQSPLKEQKYIEKVKRSKITRNEQEPIYEHNKKKITKLFRKSFRS</sequence>